<name>A0A1Y6BLQ6_9PROT</name>
<dbReference type="STRING" id="560819.SAMN05428998_104198"/>
<keyword evidence="5 7" id="KW-0560">Oxidoreductase</keyword>
<dbReference type="Proteomes" id="UP000192917">
    <property type="component" value="Unassembled WGS sequence"/>
</dbReference>
<dbReference type="PIRSF" id="PIRSF000232">
    <property type="entry name" value="YdjA"/>
    <property type="match status" value="1"/>
</dbReference>
<keyword evidence="3 7" id="KW-0288">FMN</keyword>
<feature type="binding site" evidence="8">
    <location>
        <position position="41"/>
    </location>
    <ligand>
        <name>FMN</name>
        <dbReference type="ChEBI" id="CHEBI:58210"/>
        <note>ligand shared between dimeric partners</note>
    </ligand>
</feature>
<feature type="domain" description="Nitroreductase" evidence="9">
    <location>
        <begin position="7"/>
        <end position="166"/>
    </location>
</feature>
<comment type="cofactor">
    <cofactor evidence="8">
        <name>FMN</name>
        <dbReference type="ChEBI" id="CHEBI:58210"/>
    </cofactor>
    <text evidence="8">Binds 1 FMN per subunit.</text>
</comment>
<evidence type="ECO:0000256" key="7">
    <source>
        <dbReference type="PIRNR" id="PIRNR000232"/>
    </source>
</evidence>
<keyword evidence="2 7" id="KW-0285">Flavoprotein</keyword>
<comment type="similarity">
    <text evidence="1 7">Belongs to the nitroreductase family.</text>
</comment>
<dbReference type="PANTHER" id="PTHR43821:SF1">
    <property type="entry name" value="NAD(P)H NITROREDUCTASE YDJA-RELATED"/>
    <property type="match status" value="1"/>
</dbReference>
<keyword evidence="6 7" id="KW-0520">NAD</keyword>
<accession>A0A1Y6BLQ6</accession>
<dbReference type="CDD" id="cd02135">
    <property type="entry name" value="YdjA-like"/>
    <property type="match status" value="1"/>
</dbReference>
<dbReference type="EMBL" id="FWZX01000004">
    <property type="protein sequence ID" value="SMF09055.1"/>
    <property type="molecule type" value="Genomic_DNA"/>
</dbReference>
<evidence type="ECO:0000256" key="2">
    <source>
        <dbReference type="ARBA" id="ARBA00022630"/>
    </source>
</evidence>
<evidence type="ECO:0000256" key="3">
    <source>
        <dbReference type="ARBA" id="ARBA00022643"/>
    </source>
</evidence>
<organism evidence="10 11">
    <name type="scientific">Tistlia consotensis USBA 355</name>
    <dbReference type="NCBI Taxonomy" id="560819"/>
    <lineage>
        <taxon>Bacteria</taxon>
        <taxon>Pseudomonadati</taxon>
        <taxon>Pseudomonadota</taxon>
        <taxon>Alphaproteobacteria</taxon>
        <taxon>Rhodospirillales</taxon>
        <taxon>Rhodovibrionaceae</taxon>
        <taxon>Tistlia</taxon>
    </lineage>
</organism>
<dbReference type="Gene3D" id="3.40.109.10">
    <property type="entry name" value="NADH Oxidase"/>
    <property type="match status" value="1"/>
</dbReference>
<evidence type="ECO:0000256" key="8">
    <source>
        <dbReference type="PIRSR" id="PIRSR000232-1"/>
    </source>
</evidence>
<gene>
    <name evidence="10" type="ORF">SAMN05428998_104198</name>
</gene>
<protein>
    <recommendedName>
        <fullName evidence="7">Putative NAD(P)H nitroreductase</fullName>
        <ecNumber evidence="7">1.-.-.-</ecNumber>
    </recommendedName>
</protein>
<dbReference type="RefSeq" id="WP_159460140.1">
    <property type="nucleotide sequence ID" value="NZ_FWZX01000004.1"/>
</dbReference>
<dbReference type="Pfam" id="PF00881">
    <property type="entry name" value="Nitroreductase"/>
    <property type="match status" value="1"/>
</dbReference>
<reference evidence="10 11" key="1">
    <citation type="submission" date="2017-04" db="EMBL/GenBank/DDBJ databases">
        <authorList>
            <person name="Afonso C.L."/>
            <person name="Miller P.J."/>
            <person name="Scott M.A."/>
            <person name="Spackman E."/>
            <person name="Goraichik I."/>
            <person name="Dimitrov K.M."/>
            <person name="Suarez D.L."/>
            <person name="Swayne D.E."/>
        </authorList>
    </citation>
    <scope>NUCLEOTIDE SEQUENCE [LARGE SCALE GENOMIC DNA]</scope>
    <source>
        <strain evidence="10 11">USBA 355</strain>
    </source>
</reference>
<dbReference type="GO" id="GO:0016491">
    <property type="term" value="F:oxidoreductase activity"/>
    <property type="evidence" value="ECO:0007669"/>
    <property type="project" value="UniProtKB-UniRule"/>
</dbReference>
<dbReference type="AlphaFoldDB" id="A0A1Y6BLQ6"/>
<dbReference type="PANTHER" id="PTHR43821">
    <property type="entry name" value="NAD(P)H NITROREDUCTASE YDJA-RELATED"/>
    <property type="match status" value="1"/>
</dbReference>
<feature type="binding site" description="in other chain" evidence="8">
    <location>
        <begin position="10"/>
        <end position="12"/>
    </location>
    <ligand>
        <name>FMN</name>
        <dbReference type="ChEBI" id="CHEBI:58210"/>
        <note>ligand shared between dimeric partners</note>
    </ligand>
</feature>
<dbReference type="EC" id="1.-.-.-" evidence="7"/>
<evidence type="ECO:0000259" key="9">
    <source>
        <dbReference type="Pfam" id="PF00881"/>
    </source>
</evidence>
<dbReference type="SUPFAM" id="SSF55469">
    <property type="entry name" value="FMN-dependent nitroreductase-like"/>
    <property type="match status" value="1"/>
</dbReference>
<evidence type="ECO:0000256" key="6">
    <source>
        <dbReference type="ARBA" id="ARBA00023027"/>
    </source>
</evidence>
<proteinExistence type="inferred from homology"/>
<dbReference type="InterPro" id="IPR026021">
    <property type="entry name" value="YdjA-like"/>
</dbReference>
<keyword evidence="11" id="KW-1185">Reference proteome</keyword>
<evidence type="ECO:0000313" key="10">
    <source>
        <dbReference type="EMBL" id="SMF09055.1"/>
    </source>
</evidence>
<evidence type="ECO:0000256" key="4">
    <source>
        <dbReference type="ARBA" id="ARBA00022857"/>
    </source>
</evidence>
<evidence type="ECO:0000313" key="11">
    <source>
        <dbReference type="Proteomes" id="UP000192917"/>
    </source>
</evidence>
<keyword evidence="4 7" id="KW-0521">NADP</keyword>
<sequence length="198" mass="21458">MEALDAILTRRSVPAQLLKEPAPSDDELAEVFAAAVTAPDHGAIRPWRFAVIRGEGLERLADLFGEALRRREPEVGEEVVEEARKKALRSPLVIAVWAEIREGHPKVPPIEQVVSTGAAVQNMLVALHAKGYGAIQLTGPNAHDPFVKAAFGLQPKDELVGFVYVGTPTDPQPAKRRPEASDFVRQWHGAQALDAAAD</sequence>
<dbReference type="InterPro" id="IPR029479">
    <property type="entry name" value="Nitroreductase"/>
</dbReference>
<dbReference type="InterPro" id="IPR000415">
    <property type="entry name" value="Nitroreductase-like"/>
</dbReference>
<evidence type="ECO:0000256" key="1">
    <source>
        <dbReference type="ARBA" id="ARBA00007118"/>
    </source>
</evidence>
<dbReference type="InterPro" id="IPR052530">
    <property type="entry name" value="NAD(P)H_nitroreductase"/>
</dbReference>
<evidence type="ECO:0000256" key="5">
    <source>
        <dbReference type="ARBA" id="ARBA00023002"/>
    </source>
</evidence>